<organism evidence="13 14">
    <name type="scientific">Desulfatibacillum alkenivorans DSM 16219</name>
    <dbReference type="NCBI Taxonomy" id="1121393"/>
    <lineage>
        <taxon>Bacteria</taxon>
        <taxon>Pseudomonadati</taxon>
        <taxon>Thermodesulfobacteriota</taxon>
        <taxon>Desulfobacteria</taxon>
        <taxon>Desulfobacterales</taxon>
        <taxon>Desulfatibacillaceae</taxon>
        <taxon>Desulfatibacillum</taxon>
    </lineage>
</organism>
<evidence type="ECO:0000256" key="11">
    <source>
        <dbReference type="ARBA" id="ARBA00023204"/>
    </source>
</evidence>
<evidence type="ECO:0000256" key="6">
    <source>
        <dbReference type="ARBA" id="ARBA00022723"/>
    </source>
</evidence>
<keyword evidence="10" id="KW-0411">Iron-sulfur</keyword>
<comment type="catalytic activity">
    <reaction evidence="1">
        <text>Hydrolyzes single-stranded DNA or mismatched double-stranded DNA and polynucleotides, releasing free uracil.</text>
        <dbReference type="EC" id="3.2.2.27"/>
    </reaction>
</comment>
<dbReference type="InterPro" id="IPR005122">
    <property type="entry name" value="Uracil-DNA_glycosylase-like"/>
</dbReference>
<dbReference type="NCBIfam" id="TIGR00758">
    <property type="entry name" value="UDG_fam4"/>
    <property type="match status" value="1"/>
</dbReference>
<evidence type="ECO:0000313" key="14">
    <source>
        <dbReference type="Proteomes" id="UP000183994"/>
    </source>
</evidence>
<dbReference type="GO" id="GO:0046872">
    <property type="term" value="F:metal ion binding"/>
    <property type="evidence" value="ECO:0007669"/>
    <property type="project" value="UniProtKB-KW"/>
</dbReference>
<comment type="similarity">
    <text evidence="2">Belongs to the uracil-DNA glycosylase (UDG) superfamily. Type 4 (UDGa) family.</text>
</comment>
<accession>A0A1M6KQM0</accession>
<dbReference type="InterPro" id="IPR005273">
    <property type="entry name" value="Ura-DNA_glyco_family4"/>
</dbReference>
<evidence type="ECO:0000313" key="13">
    <source>
        <dbReference type="EMBL" id="SHJ61229.1"/>
    </source>
</evidence>
<proteinExistence type="inferred from homology"/>
<evidence type="ECO:0000256" key="1">
    <source>
        <dbReference type="ARBA" id="ARBA00001400"/>
    </source>
</evidence>
<dbReference type="PANTHER" id="PTHR33693">
    <property type="entry name" value="TYPE-5 URACIL-DNA GLYCOSYLASE"/>
    <property type="match status" value="1"/>
</dbReference>
<dbReference type="CDD" id="cd10030">
    <property type="entry name" value="UDG-F4_TTUDGA_SPO1dp_like"/>
    <property type="match status" value="1"/>
</dbReference>
<dbReference type="InterPro" id="IPR036895">
    <property type="entry name" value="Uracil-DNA_glycosylase-like_sf"/>
</dbReference>
<dbReference type="RefSeq" id="WP_170868320.1">
    <property type="nucleotide sequence ID" value="NZ_FQZU01000009.1"/>
</dbReference>
<dbReference type="AlphaFoldDB" id="A0A1M6KQM0"/>
<evidence type="ECO:0000256" key="7">
    <source>
        <dbReference type="ARBA" id="ARBA00022763"/>
    </source>
</evidence>
<dbReference type="SUPFAM" id="SSF52141">
    <property type="entry name" value="Uracil-DNA glycosylase-like"/>
    <property type="match status" value="1"/>
</dbReference>
<sequence length="235" mass="25357">MAAQVSVAEIAQSIAKHLRLLSGQGIAGFDCSQETQALLKQGFHQKGSGPKAAGAGLEAEALSCTECPLHKGRINGVFAQGDPESPLMLAGIAPGMEESKAGLPFQGEVGGLLDNILKAMGMTRDDVYLCNLVKCPVPEGELPAPECLRACSRFFRKQVEAVRPQVICAFGQITAEAILKQDLPYSRVRGQFQPYLGMRVMPTFHPRELLTAPKKKRAVWQDMQAIMRALGKPLS</sequence>
<evidence type="ECO:0000256" key="9">
    <source>
        <dbReference type="ARBA" id="ARBA00023004"/>
    </source>
</evidence>
<keyword evidence="5" id="KW-0004">4Fe-4S</keyword>
<dbReference type="STRING" id="1121393.SAMN02745216_01969"/>
<dbReference type="Gene3D" id="3.40.470.10">
    <property type="entry name" value="Uracil-DNA glycosylase-like domain"/>
    <property type="match status" value="1"/>
</dbReference>
<gene>
    <name evidence="13" type="ORF">SAMN02745216_01969</name>
</gene>
<dbReference type="GO" id="GO:0006281">
    <property type="term" value="P:DNA repair"/>
    <property type="evidence" value="ECO:0007669"/>
    <property type="project" value="UniProtKB-KW"/>
</dbReference>
<evidence type="ECO:0000256" key="8">
    <source>
        <dbReference type="ARBA" id="ARBA00022801"/>
    </source>
</evidence>
<dbReference type="EMBL" id="FQZU01000009">
    <property type="protein sequence ID" value="SHJ61229.1"/>
    <property type="molecule type" value="Genomic_DNA"/>
</dbReference>
<dbReference type="GO" id="GO:0051539">
    <property type="term" value="F:4 iron, 4 sulfur cluster binding"/>
    <property type="evidence" value="ECO:0007669"/>
    <property type="project" value="UniProtKB-KW"/>
</dbReference>
<evidence type="ECO:0000256" key="2">
    <source>
        <dbReference type="ARBA" id="ARBA00006521"/>
    </source>
</evidence>
<dbReference type="InterPro" id="IPR051536">
    <property type="entry name" value="UDG_Type-4/5"/>
</dbReference>
<dbReference type="Pfam" id="PF03167">
    <property type="entry name" value="UDG"/>
    <property type="match status" value="1"/>
</dbReference>
<evidence type="ECO:0000256" key="5">
    <source>
        <dbReference type="ARBA" id="ARBA00022485"/>
    </source>
</evidence>
<keyword evidence="9" id="KW-0408">Iron</keyword>
<evidence type="ECO:0000259" key="12">
    <source>
        <dbReference type="SMART" id="SM00986"/>
    </source>
</evidence>
<keyword evidence="8" id="KW-0378">Hydrolase</keyword>
<keyword evidence="14" id="KW-1185">Reference proteome</keyword>
<evidence type="ECO:0000256" key="4">
    <source>
        <dbReference type="ARBA" id="ARBA00019403"/>
    </source>
</evidence>
<feature type="domain" description="Uracil-DNA glycosylase-like" evidence="12">
    <location>
        <begin position="78"/>
        <end position="224"/>
    </location>
</feature>
<dbReference type="SMART" id="SM00987">
    <property type="entry name" value="UreE_C"/>
    <property type="match status" value="1"/>
</dbReference>
<keyword evidence="11" id="KW-0234">DNA repair</keyword>
<dbReference type="EC" id="3.2.2.27" evidence="3"/>
<name>A0A1M6KQM0_9BACT</name>
<dbReference type="Proteomes" id="UP000183994">
    <property type="component" value="Unassembled WGS sequence"/>
</dbReference>
<evidence type="ECO:0000256" key="10">
    <source>
        <dbReference type="ARBA" id="ARBA00023014"/>
    </source>
</evidence>
<evidence type="ECO:0000256" key="3">
    <source>
        <dbReference type="ARBA" id="ARBA00012030"/>
    </source>
</evidence>
<dbReference type="PANTHER" id="PTHR33693:SF1">
    <property type="entry name" value="TYPE-4 URACIL-DNA GLYCOSYLASE"/>
    <property type="match status" value="1"/>
</dbReference>
<protein>
    <recommendedName>
        <fullName evidence="4">Type-4 uracil-DNA glycosylase</fullName>
        <ecNumber evidence="3">3.2.2.27</ecNumber>
    </recommendedName>
</protein>
<keyword evidence="6" id="KW-0479">Metal-binding</keyword>
<keyword evidence="7" id="KW-0227">DNA damage</keyword>
<dbReference type="SMART" id="SM00986">
    <property type="entry name" value="UDG"/>
    <property type="match status" value="1"/>
</dbReference>
<reference evidence="14" key="1">
    <citation type="submission" date="2016-11" db="EMBL/GenBank/DDBJ databases">
        <authorList>
            <person name="Varghese N."/>
            <person name="Submissions S."/>
        </authorList>
    </citation>
    <scope>NUCLEOTIDE SEQUENCE [LARGE SCALE GENOMIC DNA]</scope>
    <source>
        <strain evidence="14">DSM 16219</strain>
    </source>
</reference>
<dbReference type="GO" id="GO:0004844">
    <property type="term" value="F:uracil DNA N-glycosylase activity"/>
    <property type="evidence" value="ECO:0007669"/>
    <property type="project" value="UniProtKB-EC"/>
</dbReference>